<dbReference type="SUPFAM" id="SSF52540">
    <property type="entry name" value="P-loop containing nucleoside triphosphate hydrolases"/>
    <property type="match status" value="1"/>
</dbReference>
<comment type="subcellular location">
    <subcellularLocation>
        <location evidence="1">Membrane</location>
        <topology evidence="1">Single-pass membrane protein</topology>
    </subcellularLocation>
</comment>
<dbReference type="Proteomes" id="UP000589716">
    <property type="component" value="Unassembled WGS sequence"/>
</dbReference>
<dbReference type="Pfam" id="PF00004">
    <property type="entry name" value="AAA"/>
    <property type="match status" value="1"/>
</dbReference>
<gene>
    <name evidence="7" type="ORF">H0I39_16965</name>
</gene>
<feature type="domain" description="AAA+ ATPase" evidence="5">
    <location>
        <begin position="188"/>
        <end position="316"/>
    </location>
</feature>
<evidence type="ECO:0000256" key="2">
    <source>
        <dbReference type="ARBA" id="ARBA00007448"/>
    </source>
</evidence>
<dbReference type="InterPro" id="IPR027417">
    <property type="entry name" value="P-loop_NTPase"/>
</dbReference>
<feature type="domain" description="BCS1 N-terminal" evidence="6">
    <location>
        <begin position="1"/>
        <end position="157"/>
    </location>
</feature>
<evidence type="ECO:0000259" key="5">
    <source>
        <dbReference type="SMART" id="SM00382"/>
    </source>
</evidence>
<evidence type="ECO:0000313" key="8">
    <source>
        <dbReference type="Proteomes" id="UP000589716"/>
    </source>
</evidence>
<dbReference type="GO" id="GO:0005524">
    <property type="term" value="F:ATP binding"/>
    <property type="evidence" value="ECO:0007669"/>
    <property type="project" value="UniProtKB-KW"/>
</dbReference>
<comment type="similarity">
    <text evidence="2">Belongs to the AAA ATPase family. BCS1 subfamily.</text>
</comment>
<dbReference type="PANTHER" id="PTHR23070">
    <property type="entry name" value="BCS1 AAA-TYPE ATPASE"/>
    <property type="match status" value="1"/>
</dbReference>
<dbReference type="InterPro" id="IPR003959">
    <property type="entry name" value="ATPase_AAA_core"/>
</dbReference>
<dbReference type="GO" id="GO:0016887">
    <property type="term" value="F:ATP hydrolysis activity"/>
    <property type="evidence" value="ECO:0007669"/>
    <property type="project" value="InterPro"/>
</dbReference>
<evidence type="ECO:0000256" key="4">
    <source>
        <dbReference type="SAM" id="MobiDB-lite"/>
    </source>
</evidence>
<evidence type="ECO:0000259" key="6">
    <source>
        <dbReference type="SMART" id="SM01024"/>
    </source>
</evidence>
<dbReference type="Pfam" id="PF08740">
    <property type="entry name" value="BCS1_N"/>
    <property type="match status" value="1"/>
</dbReference>
<feature type="compositionally biased region" description="Basic residues" evidence="4">
    <location>
        <begin position="37"/>
        <end position="47"/>
    </location>
</feature>
<dbReference type="EMBL" id="JACCKX010000001">
    <property type="protein sequence ID" value="NZA02996.1"/>
    <property type="molecule type" value="Genomic_DNA"/>
</dbReference>
<feature type="region of interest" description="Disordered" evidence="4">
    <location>
        <begin position="1"/>
        <end position="64"/>
    </location>
</feature>
<sequence length="364" mass="40598">MGQALLHQHAHRRFARRVPVQRAGRVHGHAPQAARRQPVHRAQRAARHGLPELDDDLRNGQPPRAYLSPGEGLHILRLDGRWLWIRRDVQVAQAVFEKISLSQFGRSPARLQAFLQAAIDTRAARETDTLSVYIPNPFHGGDWMRARLGSRRPLASVVLKAGQGEALLADLERFFDSRERYAQLGIPWRRGYLLYGPPGTGKTSLVTALASELHLNVCTLSLASPIVTDEKIHTLLASVPQRSLLLIEDVDAFFRERDAAHAQVKLSFSGFLNALDGVATQEGTVLFMTTNHVERLDPALIRAGRIDERVELGYADEEQLRRLYRKFHDDAAAAEAFAREKAGQNLAPAAVQGELMRRFGATPP</sequence>
<dbReference type="InterPro" id="IPR003593">
    <property type="entry name" value="AAA+_ATPase"/>
</dbReference>
<keyword evidence="3" id="KW-0067">ATP-binding</keyword>
<accession>A0A853IRA1</accession>
<dbReference type="InterPro" id="IPR050747">
    <property type="entry name" value="Mitochondrial_chaperone_BCS1"/>
</dbReference>
<dbReference type="InterPro" id="IPR014851">
    <property type="entry name" value="BCS1_N"/>
</dbReference>
<evidence type="ECO:0000313" key="7">
    <source>
        <dbReference type="EMBL" id="NZA02996.1"/>
    </source>
</evidence>
<dbReference type="Gene3D" id="3.40.50.300">
    <property type="entry name" value="P-loop containing nucleotide triphosphate hydrolases"/>
    <property type="match status" value="1"/>
</dbReference>
<evidence type="ECO:0000256" key="1">
    <source>
        <dbReference type="ARBA" id="ARBA00004167"/>
    </source>
</evidence>
<keyword evidence="8" id="KW-1185">Reference proteome</keyword>
<dbReference type="PROSITE" id="PS00674">
    <property type="entry name" value="AAA"/>
    <property type="match status" value="1"/>
</dbReference>
<dbReference type="InterPro" id="IPR003960">
    <property type="entry name" value="ATPase_AAA_CS"/>
</dbReference>
<protein>
    <submittedName>
        <fullName evidence="7">AAA family ATPase</fullName>
    </submittedName>
</protein>
<organism evidence="7 8">
    <name type="scientific">Ottowia beijingensis</name>
    <dbReference type="NCBI Taxonomy" id="1207057"/>
    <lineage>
        <taxon>Bacteria</taxon>
        <taxon>Pseudomonadati</taxon>
        <taxon>Pseudomonadota</taxon>
        <taxon>Betaproteobacteria</taxon>
        <taxon>Burkholderiales</taxon>
        <taxon>Comamonadaceae</taxon>
        <taxon>Ottowia</taxon>
    </lineage>
</organism>
<proteinExistence type="inferred from homology"/>
<reference evidence="7 8" key="1">
    <citation type="submission" date="2020-07" db="EMBL/GenBank/DDBJ databases">
        <authorList>
            <person name="Maaloum M."/>
        </authorList>
    </citation>
    <scope>NUCLEOTIDE SEQUENCE [LARGE SCALE GENOMIC DNA]</scope>
    <source>
        <strain evidence="7 8">GCS-AN-3</strain>
    </source>
</reference>
<dbReference type="AlphaFoldDB" id="A0A853IRA1"/>
<name>A0A853IRA1_9BURK</name>
<dbReference type="GO" id="GO:0016020">
    <property type="term" value="C:membrane"/>
    <property type="evidence" value="ECO:0007669"/>
    <property type="project" value="UniProtKB-SubCell"/>
</dbReference>
<dbReference type="SMART" id="SM00382">
    <property type="entry name" value="AAA"/>
    <property type="match status" value="1"/>
</dbReference>
<keyword evidence="3" id="KW-0547">Nucleotide-binding</keyword>
<comment type="caution">
    <text evidence="7">The sequence shown here is derived from an EMBL/GenBank/DDBJ whole genome shotgun (WGS) entry which is preliminary data.</text>
</comment>
<evidence type="ECO:0000256" key="3">
    <source>
        <dbReference type="RuleBase" id="RU003651"/>
    </source>
</evidence>
<dbReference type="SMART" id="SM01024">
    <property type="entry name" value="BCS1_N"/>
    <property type="match status" value="1"/>
</dbReference>